<protein>
    <recommendedName>
        <fullName evidence="3">HNH nuclease domain-containing protein</fullName>
    </recommendedName>
</protein>
<dbReference type="Proteomes" id="UP000595374">
    <property type="component" value="Chromosome"/>
</dbReference>
<dbReference type="RefSeq" id="WP_198500554.1">
    <property type="nucleotide sequence ID" value="NZ_CP065989.1"/>
</dbReference>
<evidence type="ECO:0000313" key="1">
    <source>
        <dbReference type="EMBL" id="QQB15573.1"/>
    </source>
</evidence>
<dbReference type="AlphaFoldDB" id="A0A7T4A1G6"/>
<dbReference type="EMBL" id="CP065989">
    <property type="protein sequence ID" value="QQB15573.1"/>
    <property type="molecule type" value="Genomic_DNA"/>
</dbReference>
<reference evidence="1 2" key="1">
    <citation type="submission" date="2020-12" db="EMBL/GenBank/DDBJ databases">
        <title>FDA dAtabase for Regulatory Grade micrObial Sequences (FDA-ARGOS): Supporting development and validation of Infectious Disease Dx tests.</title>
        <authorList>
            <person name="Sproer C."/>
            <person name="Gronow S."/>
            <person name="Severitt S."/>
            <person name="Schroder I."/>
            <person name="Tallon L."/>
            <person name="Sadzewicz L."/>
            <person name="Zhao X."/>
            <person name="Boylan J."/>
            <person name="Ott S."/>
            <person name="Bowen H."/>
            <person name="Vavikolanu K."/>
            <person name="Mehta A."/>
            <person name="Aluvathingal J."/>
            <person name="Nadendla S."/>
            <person name="Lowell S."/>
            <person name="Myers T."/>
            <person name="Yan Y."/>
            <person name="Sichtig H."/>
        </authorList>
    </citation>
    <scope>NUCLEOTIDE SEQUENCE [LARGE SCALE GENOMIC DNA]</scope>
    <source>
        <strain evidence="1 2">FDAARGOS_990</strain>
    </source>
</reference>
<gene>
    <name evidence="1" type="ORF">I6H47_06485</name>
</gene>
<evidence type="ECO:0000313" key="2">
    <source>
        <dbReference type="Proteomes" id="UP000595374"/>
    </source>
</evidence>
<organism evidence="1 2">
    <name type="scientific">Brevibacterium casei</name>
    <dbReference type="NCBI Taxonomy" id="33889"/>
    <lineage>
        <taxon>Bacteria</taxon>
        <taxon>Bacillati</taxon>
        <taxon>Actinomycetota</taxon>
        <taxon>Actinomycetes</taxon>
        <taxon>Micrococcales</taxon>
        <taxon>Brevibacteriaceae</taxon>
        <taxon>Brevibacterium</taxon>
    </lineage>
</organism>
<name>A0A7T4A1G6_9MICO</name>
<dbReference type="SUPFAM" id="SSF54060">
    <property type="entry name" value="His-Me finger endonucleases"/>
    <property type="match status" value="1"/>
</dbReference>
<proteinExistence type="predicted"/>
<accession>A0A7T4A1G6</accession>
<sequence length="118" mass="13492">MVDANVNRPTVEVDGLRWVAVRFLRAMFYGPHRGGLELHHVCGNGWCVNPAHCWPLTSKLNREIEGNLDEYDGAGWLKRFAPITEGFDGWCRAVGLDHGMRRQIDTGARRYADPQTWR</sequence>
<evidence type="ECO:0008006" key="3">
    <source>
        <dbReference type="Google" id="ProtNLM"/>
    </source>
</evidence>
<dbReference type="InterPro" id="IPR044925">
    <property type="entry name" value="His-Me_finger_sf"/>
</dbReference>